<dbReference type="Pfam" id="PF15170">
    <property type="entry name" value="CaM-KIIN"/>
    <property type="match status" value="1"/>
</dbReference>
<comment type="subcellular location">
    <subcellularLocation>
        <location evidence="2">Cytoplasm</location>
        <location evidence="2">Cytosol</location>
    </subcellularLocation>
    <subcellularLocation>
        <location evidence="1">Nucleus</location>
    </subcellularLocation>
</comment>
<dbReference type="GO" id="GO:0005829">
    <property type="term" value="C:cytosol"/>
    <property type="evidence" value="ECO:0007669"/>
    <property type="project" value="UniProtKB-SubCell"/>
</dbReference>
<comment type="similarity">
    <text evidence="3">Belongs to the CAMK2N family.</text>
</comment>
<dbReference type="GO" id="GO:0019901">
    <property type="term" value="F:protein kinase binding"/>
    <property type="evidence" value="ECO:0007669"/>
    <property type="project" value="TreeGrafter"/>
</dbReference>
<evidence type="ECO:0000256" key="8">
    <source>
        <dbReference type="ARBA" id="ARBA00046078"/>
    </source>
</evidence>
<dbReference type="Proteomes" id="UP000694541">
    <property type="component" value="Unplaced"/>
</dbReference>
<proteinExistence type="inferred from homology"/>
<evidence type="ECO:0000313" key="10">
    <source>
        <dbReference type="Ensembl" id="ENSANIP00000016712.1"/>
    </source>
</evidence>
<keyword evidence="11" id="KW-1185">Reference proteome</keyword>
<dbReference type="Ensembl" id="ENSANIT00000017289.1">
    <property type="protein sequence ID" value="ENSANIP00000016712.1"/>
    <property type="gene ID" value="ENSANIG00000011359.1"/>
</dbReference>
<evidence type="ECO:0000256" key="3">
    <source>
        <dbReference type="ARBA" id="ARBA00009996"/>
    </source>
</evidence>
<keyword evidence="5" id="KW-0649">Protein kinase inhibitor</keyword>
<evidence type="ECO:0000256" key="9">
    <source>
        <dbReference type="SAM" id="MobiDB-lite"/>
    </source>
</evidence>
<reference evidence="10" key="1">
    <citation type="submission" date="2025-08" db="UniProtKB">
        <authorList>
            <consortium name="Ensembl"/>
        </authorList>
    </citation>
    <scope>IDENTIFICATION</scope>
</reference>
<evidence type="ECO:0000256" key="7">
    <source>
        <dbReference type="ARBA" id="ARBA00039562"/>
    </source>
</evidence>
<evidence type="ECO:0000256" key="6">
    <source>
        <dbReference type="ARBA" id="ARBA00023242"/>
    </source>
</evidence>
<keyword evidence="4" id="KW-0963">Cytoplasm</keyword>
<protein>
    <recommendedName>
        <fullName evidence="7">Calcium/calmodulin-dependent protein kinase II inhibitor 2</fullName>
    </recommendedName>
</protein>
<dbReference type="AlphaFoldDB" id="A0A8B9N548"/>
<feature type="region of interest" description="Disordered" evidence="9">
    <location>
        <begin position="36"/>
        <end position="80"/>
    </location>
</feature>
<sequence length="80" mass="8537">MSQVLPYGEDKVGRYGAEPEAGELPFSCRLQDTNAFFGGNQGKRPPKLGQIGRAKRGTARPPASAPRHPRRSAPALPPGI</sequence>
<accession>A0A8B9N548</accession>
<dbReference type="PANTHER" id="PTHR31007:SF1">
    <property type="entry name" value="CALCIUM_CALMODULIN-DEPENDENT PROTEIN KINASE II INHIBITOR 2"/>
    <property type="match status" value="1"/>
</dbReference>
<evidence type="ECO:0000256" key="4">
    <source>
        <dbReference type="ARBA" id="ARBA00022490"/>
    </source>
</evidence>
<dbReference type="GO" id="GO:0008427">
    <property type="term" value="F:calcium-dependent protein kinase inhibitor activity"/>
    <property type="evidence" value="ECO:0007669"/>
    <property type="project" value="TreeGrafter"/>
</dbReference>
<keyword evidence="6" id="KW-0539">Nucleus</keyword>
<dbReference type="GO" id="GO:0005634">
    <property type="term" value="C:nucleus"/>
    <property type="evidence" value="ECO:0007669"/>
    <property type="project" value="UniProtKB-SubCell"/>
</dbReference>
<evidence type="ECO:0000256" key="1">
    <source>
        <dbReference type="ARBA" id="ARBA00004123"/>
    </source>
</evidence>
<comment type="function">
    <text evidence="8">Potent and specific cellular inhibitor of CaM-kinase II (CAMK2). Traps Ca(2+)/calmodulin on CAMK2.</text>
</comment>
<reference evidence="10" key="2">
    <citation type="submission" date="2025-09" db="UniProtKB">
        <authorList>
            <consortium name="Ensembl"/>
        </authorList>
    </citation>
    <scope>IDENTIFICATION</scope>
</reference>
<dbReference type="InterPro" id="IPR026779">
    <property type="entry name" value="Camk2n"/>
</dbReference>
<evidence type="ECO:0000313" key="11">
    <source>
        <dbReference type="Proteomes" id="UP000694541"/>
    </source>
</evidence>
<evidence type="ECO:0000256" key="5">
    <source>
        <dbReference type="ARBA" id="ARBA00023013"/>
    </source>
</evidence>
<dbReference type="PANTHER" id="PTHR31007">
    <property type="entry name" value="CALCIUM/CALMODULIN-DEPENDENT PROTEIN KINASE II INHIBITOR 2"/>
    <property type="match status" value="1"/>
</dbReference>
<organism evidence="10 11">
    <name type="scientific">Accipiter nisus</name>
    <name type="common">Eurasian sparrowhawk</name>
    <dbReference type="NCBI Taxonomy" id="211598"/>
    <lineage>
        <taxon>Eukaryota</taxon>
        <taxon>Metazoa</taxon>
        <taxon>Chordata</taxon>
        <taxon>Craniata</taxon>
        <taxon>Vertebrata</taxon>
        <taxon>Euteleostomi</taxon>
        <taxon>Archelosauria</taxon>
        <taxon>Archosauria</taxon>
        <taxon>Dinosauria</taxon>
        <taxon>Saurischia</taxon>
        <taxon>Theropoda</taxon>
        <taxon>Coelurosauria</taxon>
        <taxon>Aves</taxon>
        <taxon>Neognathae</taxon>
        <taxon>Neoaves</taxon>
        <taxon>Telluraves</taxon>
        <taxon>Accipitrimorphae</taxon>
        <taxon>Accipitriformes</taxon>
        <taxon>Accipitridae</taxon>
        <taxon>Accipitrinae</taxon>
        <taxon>Accipiter</taxon>
    </lineage>
</organism>
<name>A0A8B9N548_9AVES</name>
<evidence type="ECO:0000256" key="2">
    <source>
        <dbReference type="ARBA" id="ARBA00004514"/>
    </source>
</evidence>